<feature type="compositionally biased region" description="Polar residues" evidence="1">
    <location>
        <begin position="29"/>
        <end position="55"/>
    </location>
</feature>
<proteinExistence type="predicted"/>
<keyword evidence="3" id="KW-1185">Reference proteome</keyword>
<name>A0A5A7QPN6_STRAF</name>
<sequence>MNQPNHQHTEIYSKGIGLLTDRLVDSNPLQSHLQKNPSLVESSSSGQEIQSTNGITHLKETVPTNLGKEIDIAVELGQKEINIGGPLSLMTTVITDFPMDSQQTKLRTWRRTGTKEGMLLKNHSENMIK</sequence>
<evidence type="ECO:0000313" key="2">
    <source>
        <dbReference type="EMBL" id="GER47333.1"/>
    </source>
</evidence>
<dbReference type="Proteomes" id="UP000325081">
    <property type="component" value="Unassembled WGS sequence"/>
</dbReference>
<evidence type="ECO:0000256" key="1">
    <source>
        <dbReference type="SAM" id="MobiDB-lite"/>
    </source>
</evidence>
<organism evidence="2 3">
    <name type="scientific">Striga asiatica</name>
    <name type="common">Asiatic witchweed</name>
    <name type="synonym">Buchnera asiatica</name>
    <dbReference type="NCBI Taxonomy" id="4170"/>
    <lineage>
        <taxon>Eukaryota</taxon>
        <taxon>Viridiplantae</taxon>
        <taxon>Streptophyta</taxon>
        <taxon>Embryophyta</taxon>
        <taxon>Tracheophyta</taxon>
        <taxon>Spermatophyta</taxon>
        <taxon>Magnoliopsida</taxon>
        <taxon>eudicotyledons</taxon>
        <taxon>Gunneridae</taxon>
        <taxon>Pentapetalae</taxon>
        <taxon>asterids</taxon>
        <taxon>lamiids</taxon>
        <taxon>Lamiales</taxon>
        <taxon>Orobanchaceae</taxon>
        <taxon>Buchnereae</taxon>
        <taxon>Striga</taxon>
    </lineage>
</organism>
<dbReference type="AlphaFoldDB" id="A0A5A7QPN6"/>
<protein>
    <submittedName>
        <fullName evidence="2">33 kDa chaperonin</fullName>
    </submittedName>
</protein>
<evidence type="ECO:0000313" key="3">
    <source>
        <dbReference type="Proteomes" id="UP000325081"/>
    </source>
</evidence>
<dbReference type="EMBL" id="BKCP01007848">
    <property type="protein sequence ID" value="GER47333.1"/>
    <property type="molecule type" value="Genomic_DNA"/>
</dbReference>
<comment type="caution">
    <text evidence="2">The sequence shown here is derived from an EMBL/GenBank/DDBJ whole genome shotgun (WGS) entry which is preliminary data.</text>
</comment>
<accession>A0A5A7QPN6</accession>
<gene>
    <name evidence="2" type="ORF">STAS_24431</name>
</gene>
<reference evidence="3" key="1">
    <citation type="journal article" date="2019" name="Curr. Biol.">
        <title>Genome Sequence of Striga asiatica Provides Insight into the Evolution of Plant Parasitism.</title>
        <authorList>
            <person name="Yoshida S."/>
            <person name="Kim S."/>
            <person name="Wafula E.K."/>
            <person name="Tanskanen J."/>
            <person name="Kim Y.M."/>
            <person name="Honaas L."/>
            <person name="Yang Z."/>
            <person name="Spallek T."/>
            <person name="Conn C.E."/>
            <person name="Ichihashi Y."/>
            <person name="Cheong K."/>
            <person name="Cui S."/>
            <person name="Der J.P."/>
            <person name="Gundlach H."/>
            <person name="Jiao Y."/>
            <person name="Hori C."/>
            <person name="Ishida J.K."/>
            <person name="Kasahara H."/>
            <person name="Kiba T."/>
            <person name="Kim M.S."/>
            <person name="Koo N."/>
            <person name="Laohavisit A."/>
            <person name="Lee Y.H."/>
            <person name="Lumba S."/>
            <person name="McCourt P."/>
            <person name="Mortimer J.C."/>
            <person name="Mutuku J.M."/>
            <person name="Nomura T."/>
            <person name="Sasaki-Sekimoto Y."/>
            <person name="Seto Y."/>
            <person name="Wang Y."/>
            <person name="Wakatake T."/>
            <person name="Sakakibara H."/>
            <person name="Demura T."/>
            <person name="Yamaguchi S."/>
            <person name="Yoneyama K."/>
            <person name="Manabe R.I."/>
            <person name="Nelson D.C."/>
            <person name="Schulman A.H."/>
            <person name="Timko M.P."/>
            <person name="dePamphilis C.W."/>
            <person name="Choi D."/>
            <person name="Shirasu K."/>
        </authorList>
    </citation>
    <scope>NUCLEOTIDE SEQUENCE [LARGE SCALE GENOMIC DNA]</scope>
    <source>
        <strain evidence="3">cv. UVA1</strain>
    </source>
</reference>
<feature type="region of interest" description="Disordered" evidence="1">
    <location>
        <begin position="29"/>
        <end position="56"/>
    </location>
</feature>